<accession>A0A5J4UQZ2</accession>
<proteinExistence type="predicted"/>
<evidence type="ECO:0000313" key="3">
    <source>
        <dbReference type="Proteomes" id="UP000324800"/>
    </source>
</evidence>
<comment type="caution">
    <text evidence="2">The sequence shown here is derived from an EMBL/GenBank/DDBJ whole genome shotgun (WGS) entry which is preliminary data.</text>
</comment>
<dbReference type="EMBL" id="SNRW01013029">
    <property type="protein sequence ID" value="KAA6373096.1"/>
    <property type="molecule type" value="Genomic_DNA"/>
</dbReference>
<evidence type="ECO:0000313" key="2">
    <source>
        <dbReference type="EMBL" id="KAA6373096.1"/>
    </source>
</evidence>
<dbReference type="Proteomes" id="UP000324800">
    <property type="component" value="Unassembled WGS sequence"/>
</dbReference>
<evidence type="ECO:0000256" key="1">
    <source>
        <dbReference type="SAM" id="MobiDB-lite"/>
    </source>
</evidence>
<gene>
    <name evidence="2" type="ORF">EZS28_031378</name>
</gene>
<organism evidence="2 3">
    <name type="scientific">Streblomastix strix</name>
    <dbReference type="NCBI Taxonomy" id="222440"/>
    <lineage>
        <taxon>Eukaryota</taxon>
        <taxon>Metamonada</taxon>
        <taxon>Preaxostyla</taxon>
        <taxon>Oxymonadida</taxon>
        <taxon>Streblomastigidae</taxon>
        <taxon>Streblomastix</taxon>
    </lineage>
</organism>
<sequence>MLDGDLHMFNVVLKHDEILFGSNRQNALALVKQVTHINNQINNINNAPAPDVRPRTEANELLDGKVDKSDTYNKNETNELLNEKANKTDLDDQQTKSETYAKVEVQNKTEVDGFLDEKANAGISYSKSETLARDKVYNKSEEGALLILIAEKTDLIDSNSKSEDDILLLLKANKTDVEECHTAGQIYEFLDEKAENAQFVDSYIKSEDEALLLLLNADKN</sequence>
<protein>
    <submittedName>
        <fullName evidence="2">Uncharacterized protein</fullName>
    </submittedName>
</protein>
<dbReference type="AlphaFoldDB" id="A0A5J4UQZ2"/>
<feature type="region of interest" description="Disordered" evidence="1">
    <location>
        <begin position="60"/>
        <end position="93"/>
    </location>
</feature>
<reference evidence="2 3" key="1">
    <citation type="submission" date="2019-03" db="EMBL/GenBank/DDBJ databases">
        <title>Single cell metagenomics reveals metabolic interactions within the superorganism composed of flagellate Streblomastix strix and complex community of Bacteroidetes bacteria on its surface.</title>
        <authorList>
            <person name="Treitli S.C."/>
            <person name="Kolisko M."/>
            <person name="Husnik F."/>
            <person name="Keeling P."/>
            <person name="Hampl V."/>
        </authorList>
    </citation>
    <scope>NUCLEOTIDE SEQUENCE [LARGE SCALE GENOMIC DNA]</scope>
    <source>
        <strain evidence="2">ST1C</strain>
    </source>
</reference>
<name>A0A5J4UQZ2_9EUKA</name>